<organism evidence="4 5">
    <name type="scientific">Chlorobium phaeovibrioides</name>
    <dbReference type="NCBI Taxonomy" id="1094"/>
    <lineage>
        <taxon>Bacteria</taxon>
        <taxon>Pseudomonadati</taxon>
        <taxon>Chlorobiota</taxon>
        <taxon>Chlorobiia</taxon>
        <taxon>Chlorobiales</taxon>
        <taxon>Chlorobiaceae</taxon>
        <taxon>Chlorobium/Pelodictyon group</taxon>
        <taxon>Chlorobium</taxon>
    </lineage>
</organism>
<dbReference type="GO" id="GO:0000160">
    <property type="term" value="P:phosphorelay signal transduction system"/>
    <property type="evidence" value="ECO:0007669"/>
    <property type="project" value="InterPro"/>
</dbReference>
<sequence length="185" mass="20699">MTENPIDRKKPAILLVDDKNEILVLLEKLLEKNGYSVMNADNAEKAILIAKYQKSYLDLLITDVVMPGMNGIKMSKLILADNPALKCLYMSGHIPEHIDAGMALQEGVNFIRKPFRLNELIRLVHSFIGASFTPPPYDERGMLGDRGAFVRADTERSRQSKRSLTDGWFLFVAMSSTSSNKLGLV</sequence>
<dbReference type="PANTHER" id="PTHR44591">
    <property type="entry name" value="STRESS RESPONSE REGULATOR PROTEIN 1"/>
    <property type="match status" value="1"/>
</dbReference>
<dbReference type="AlphaFoldDB" id="A0A5M8IFB9"/>
<dbReference type="InterPro" id="IPR011006">
    <property type="entry name" value="CheY-like_superfamily"/>
</dbReference>
<comment type="caution">
    <text evidence="4">The sequence shown here is derived from an EMBL/GenBank/DDBJ whole genome shotgun (WGS) entry which is preliminary data.</text>
</comment>
<evidence type="ECO:0000259" key="3">
    <source>
        <dbReference type="PROSITE" id="PS50110"/>
    </source>
</evidence>
<evidence type="ECO:0000256" key="1">
    <source>
        <dbReference type="ARBA" id="ARBA00022553"/>
    </source>
</evidence>
<dbReference type="Pfam" id="PF00072">
    <property type="entry name" value="Response_reg"/>
    <property type="match status" value="1"/>
</dbReference>
<proteinExistence type="predicted"/>
<feature type="domain" description="Response regulatory" evidence="3">
    <location>
        <begin position="12"/>
        <end position="128"/>
    </location>
</feature>
<evidence type="ECO:0000256" key="2">
    <source>
        <dbReference type="PROSITE-ProRule" id="PRU00169"/>
    </source>
</evidence>
<protein>
    <submittedName>
        <fullName evidence="4">Response regulator</fullName>
    </submittedName>
</protein>
<evidence type="ECO:0000313" key="4">
    <source>
        <dbReference type="EMBL" id="KAA6233125.1"/>
    </source>
</evidence>
<dbReference type="Gene3D" id="3.40.50.2300">
    <property type="match status" value="1"/>
</dbReference>
<reference evidence="4 5" key="1">
    <citation type="submission" date="2019-07" db="EMBL/GenBank/DDBJ databases">
        <title>Draft genome Sequence of Chlorobium phaeovibrioides sp. strain PhvTcv-s14, from the Phylum Chlorobi.</title>
        <authorList>
            <person name="Babenko V."/>
            <person name="Boldyreva D."/>
            <person name="Kanygina A."/>
            <person name="Selezneva O."/>
            <person name="Akopiyan T."/>
            <person name="Lunina O."/>
        </authorList>
    </citation>
    <scope>NUCLEOTIDE SEQUENCE [LARGE SCALE GENOMIC DNA]</scope>
    <source>
        <strain evidence="4 5">GrTcv12</strain>
    </source>
</reference>
<dbReference type="SUPFAM" id="SSF52172">
    <property type="entry name" value="CheY-like"/>
    <property type="match status" value="1"/>
</dbReference>
<evidence type="ECO:0000313" key="5">
    <source>
        <dbReference type="Proteomes" id="UP000327458"/>
    </source>
</evidence>
<dbReference type="InterPro" id="IPR050595">
    <property type="entry name" value="Bact_response_regulator"/>
</dbReference>
<name>A0A5M8IFB9_CHLPH</name>
<dbReference type="SMART" id="SM00448">
    <property type="entry name" value="REC"/>
    <property type="match status" value="1"/>
</dbReference>
<dbReference type="Proteomes" id="UP000327458">
    <property type="component" value="Unassembled WGS sequence"/>
</dbReference>
<feature type="modified residue" description="4-aspartylphosphate" evidence="2">
    <location>
        <position position="63"/>
    </location>
</feature>
<gene>
    <name evidence="4" type="ORF">FP507_08795</name>
</gene>
<keyword evidence="1 2" id="KW-0597">Phosphoprotein</keyword>
<dbReference type="RefSeq" id="WP_151419617.1">
    <property type="nucleotide sequence ID" value="NZ_VMRG01000001.1"/>
</dbReference>
<dbReference type="PANTHER" id="PTHR44591:SF3">
    <property type="entry name" value="RESPONSE REGULATORY DOMAIN-CONTAINING PROTEIN"/>
    <property type="match status" value="1"/>
</dbReference>
<dbReference type="InterPro" id="IPR001789">
    <property type="entry name" value="Sig_transdc_resp-reg_receiver"/>
</dbReference>
<dbReference type="EMBL" id="VMRG01000001">
    <property type="protein sequence ID" value="KAA6233125.1"/>
    <property type="molecule type" value="Genomic_DNA"/>
</dbReference>
<accession>A0A5M8IFB9</accession>
<dbReference type="PROSITE" id="PS50110">
    <property type="entry name" value="RESPONSE_REGULATORY"/>
    <property type="match status" value="1"/>
</dbReference>